<dbReference type="OrthoDB" id="3199475at2"/>
<keyword evidence="3" id="KW-1185">Reference proteome</keyword>
<dbReference type="GO" id="GO:0016491">
    <property type="term" value="F:oxidoreductase activity"/>
    <property type="evidence" value="ECO:0007669"/>
    <property type="project" value="InterPro"/>
</dbReference>
<dbReference type="Proteomes" id="UP000049979">
    <property type="component" value="Unassembled WGS sequence"/>
</dbReference>
<name>A0A0M6WWR7_9FIRM</name>
<dbReference type="PANTHER" id="PTHR42846">
    <property type="entry name" value="NI-SIROHYDROCHLORIN A,C-DIAMIDE REDUCTIVE CYCLASE COMPLEX, COMPONENT CFBD"/>
    <property type="match status" value="1"/>
</dbReference>
<dbReference type="InterPro" id="IPR052673">
    <property type="entry name" value="Ni-siroh_cyclase_CfbD"/>
</dbReference>
<dbReference type="InterPro" id="IPR000510">
    <property type="entry name" value="Nase/OxRdtase_comp1"/>
</dbReference>
<organism evidence="2 3">
    <name type="scientific">Roseburia faecis</name>
    <dbReference type="NCBI Taxonomy" id="301302"/>
    <lineage>
        <taxon>Bacteria</taxon>
        <taxon>Bacillati</taxon>
        <taxon>Bacillota</taxon>
        <taxon>Clostridia</taxon>
        <taxon>Lachnospirales</taxon>
        <taxon>Lachnospiraceae</taxon>
        <taxon>Roseburia</taxon>
    </lineage>
</organism>
<dbReference type="RefSeq" id="WP_055068620.1">
    <property type="nucleotide sequence ID" value="NZ_CP173697.1"/>
</dbReference>
<reference evidence="3" key="1">
    <citation type="submission" date="2015-05" db="EMBL/GenBank/DDBJ databases">
        <authorList>
            <consortium name="Pathogen Informatics"/>
        </authorList>
    </citation>
    <scope>NUCLEOTIDE SEQUENCE [LARGE SCALE GENOMIC DNA]</scope>
    <source>
        <strain evidence="3">M72</strain>
    </source>
</reference>
<dbReference type="SUPFAM" id="SSF53807">
    <property type="entry name" value="Helical backbone' metal receptor"/>
    <property type="match status" value="1"/>
</dbReference>
<dbReference type="AlphaFoldDB" id="A0A0M6WWR7"/>
<evidence type="ECO:0000313" key="2">
    <source>
        <dbReference type="EMBL" id="CRL42110.1"/>
    </source>
</evidence>
<dbReference type="Gene3D" id="3.40.50.1980">
    <property type="entry name" value="Nitrogenase molybdenum iron protein domain"/>
    <property type="match status" value="2"/>
</dbReference>
<accession>A0A0M6WWR7</accession>
<evidence type="ECO:0000313" key="3">
    <source>
        <dbReference type="Proteomes" id="UP000049979"/>
    </source>
</evidence>
<dbReference type="PANTHER" id="PTHR42846:SF1">
    <property type="entry name" value="NI-SIROHYDROCHLORIN A,C-DIAMIDE REDUCTIVE CYCLASE COMPLEX, COMPONENT CFBD"/>
    <property type="match status" value="1"/>
</dbReference>
<gene>
    <name evidence="2" type="ORF">M72_14491</name>
</gene>
<protein>
    <recommendedName>
        <fullName evidence="1">Nitrogenase/oxidoreductase component 1 domain-containing protein</fullName>
    </recommendedName>
</protein>
<dbReference type="Pfam" id="PF00148">
    <property type="entry name" value="Oxidored_nitro"/>
    <property type="match status" value="1"/>
</dbReference>
<proteinExistence type="predicted"/>
<evidence type="ECO:0000259" key="1">
    <source>
        <dbReference type="Pfam" id="PF00148"/>
    </source>
</evidence>
<dbReference type="EMBL" id="CVRR01000060">
    <property type="protein sequence ID" value="CRL42110.1"/>
    <property type="molecule type" value="Genomic_DNA"/>
</dbReference>
<sequence>MRGLRKYLTPFAPDQSGAVSVLYEFGGIIVICDAGGCTGNICGFDEPRWFESKSALFSAGLRDMDAILGRDDRLVAKLADAVTKLDAKFAAIIGTPVPAVIGTDYHALKRMTEKKVDLPILTVDTDGMELYDKGEEKAWKELFLVFAGEKEDVILGRIGILGMTPQDISDLRAADRIREHFAAEGKTAVCFGMGNGLDDVKSVSNVEKNIVVSPAALEAAKYLERTYGTPYETGYPLVDELVYDMDYHGKKVLIVQQQVIGSAIREEIQKKAKDAKVTVASWFMIKPELCSDTDLHLRDEEDYIRLVENMEYDVIYADPCMKRMTPEFDGIFVDTIHFAVSGHLAEMR</sequence>
<feature type="domain" description="Nitrogenase/oxidoreductase component 1" evidence="1">
    <location>
        <begin position="17"/>
        <end position="233"/>
    </location>
</feature>
<dbReference type="STRING" id="301302.ERS852420_02793"/>